<dbReference type="Proteomes" id="UP000254461">
    <property type="component" value="Unassembled WGS sequence"/>
</dbReference>
<reference evidence="1 2" key="1">
    <citation type="submission" date="2018-06" db="EMBL/GenBank/DDBJ databases">
        <authorList>
            <consortium name="Pathogen Informatics"/>
            <person name="Doyle S."/>
        </authorList>
    </citation>
    <scope>NUCLEOTIDE SEQUENCE [LARGE SCALE GENOMIC DNA]</scope>
    <source>
        <strain evidence="1 2">NCTC12092</strain>
    </source>
</reference>
<protein>
    <submittedName>
        <fullName evidence="1">Uncharacterized protein</fullName>
    </submittedName>
</protein>
<dbReference type="RefSeq" id="WP_115250280.1">
    <property type="nucleotide sequence ID" value="NZ_UHFF01000002.1"/>
</dbReference>
<evidence type="ECO:0000313" key="2">
    <source>
        <dbReference type="Proteomes" id="UP000254461"/>
    </source>
</evidence>
<organism evidence="1 2">
    <name type="scientific">Streptococcus equi subsp. equi</name>
    <dbReference type="NCBI Taxonomy" id="148942"/>
    <lineage>
        <taxon>Bacteria</taxon>
        <taxon>Bacillati</taxon>
        <taxon>Bacillota</taxon>
        <taxon>Bacilli</taxon>
        <taxon>Lactobacillales</taxon>
        <taxon>Streptococcaceae</taxon>
        <taxon>Streptococcus</taxon>
    </lineage>
</organism>
<proteinExistence type="predicted"/>
<sequence length="81" mass="9228">MKFIKLTVEEQEITSALGNKAFTLPEHITLIPVENIIQVFENKNLKTGLVTSVCVVFKYSQATEEILVKESIHEINRLLNK</sequence>
<name>A0A380JM47_9STRE</name>
<dbReference type="AlphaFoldDB" id="A0A380JM47"/>
<gene>
    <name evidence="1" type="ORF">NCTC12092_00172</name>
</gene>
<dbReference type="EMBL" id="UHFF01000002">
    <property type="protein sequence ID" value="SUN44662.1"/>
    <property type="molecule type" value="Genomic_DNA"/>
</dbReference>
<evidence type="ECO:0000313" key="1">
    <source>
        <dbReference type="EMBL" id="SUN44662.1"/>
    </source>
</evidence>
<accession>A0A380JM47</accession>